<name>A0A1R1SCF1_9ACTN</name>
<keyword evidence="2" id="KW-1185">Reference proteome</keyword>
<dbReference type="Pfam" id="PF19813">
    <property type="entry name" value="DUF6296"/>
    <property type="match status" value="1"/>
</dbReference>
<reference evidence="1 2" key="1">
    <citation type="submission" date="2013-05" db="EMBL/GenBank/DDBJ databases">
        <title>Genome sequence of Streptomyces sparsogenes DSM 40356.</title>
        <authorList>
            <person name="Coyne S."/>
            <person name="Seebeck F.P."/>
        </authorList>
    </citation>
    <scope>NUCLEOTIDE SEQUENCE [LARGE SCALE GENOMIC DNA]</scope>
    <source>
        <strain evidence="1 2">DSM 40356</strain>
    </source>
</reference>
<dbReference type="STRING" id="67365.GCA_001704635_02818"/>
<proteinExistence type="predicted"/>
<dbReference type="AlphaFoldDB" id="A0A1R1SCF1"/>
<evidence type="ECO:0000313" key="1">
    <source>
        <dbReference type="EMBL" id="OMI35995.1"/>
    </source>
</evidence>
<comment type="caution">
    <text evidence="1">The sequence shown here is derived from an EMBL/GenBank/DDBJ whole genome shotgun (WGS) entry which is preliminary data.</text>
</comment>
<dbReference type="EMBL" id="ASQP01000376">
    <property type="protein sequence ID" value="OMI35995.1"/>
    <property type="molecule type" value="Genomic_DNA"/>
</dbReference>
<evidence type="ECO:0000313" key="2">
    <source>
        <dbReference type="Proteomes" id="UP000186168"/>
    </source>
</evidence>
<sequence>MARRERYELIFVHPDAAAGPSSAPAAEDVSEDVVVVHRTDSSGPGGHPVYADDTGIVRAEISDRAEVRMLASGGHQVHSSTVRARPVT</sequence>
<protein>
    <submittedName>
        <fullName evidence="1">Uncharacterized protein</fullName>
    </submittedName>
</protein>
<gene>
    <name evidence="1" type="ORF">SPAR_28406</name>
</gene>
<dbReference type="GeneID" id="96747459"/>
<dbReference type="InterPro" id="IPR046263">
    <property type="entry name" value="DUF6296"/>
</dbReference>
<dbReference type="RefSeq" id="WP_065967395.1">
    <property type="nucleotide sequence ID" value="NZ_ASQP01000376.1"/>
</dbReference>
<organism evidence="1 2">
    <name type="scientific">Streptomyces sparsogenes DSM 40356</name>
    <dbReference type="NCBI Taxonomy" id="1331668"/>
    <lineage>
        <taxon>Bacteria</taxon>
        <taxon>Bacillati</taxon>
        <taxon>Actinomycetota</taxon>
        <taxon>Actinomycetes</taxon>
        <taxon>Kitasatosporales</taxon>
        <taxon>Streptomycetaceae</taxon>
        <taxon>Streptomyces</taxon>
    </lineage>
</organism>
<dbReference type="Proteomes" id="UP000186168">
    <property type="component" value="Unassembled WGS sequence"/>
</dbReference>
<accession>A0A1R1SCF1</accession>